<proteinExistence type="predicted"/>
<protein>
    <submittedName>
        <fullName evidence="2">ATP-binding cassette domain-containing protein</fullName>
    </submittedName>
</protein>
<dbReference type="EMBL" id="JAWMWG010000004">
    <property type="protein sequence ID" value="MEJ6348856.1"/>
    <property type="molecule type" value="Genomic_DNA"/>
</dbReference>
<accession>A0ABU8SHN2</accession>
<keyword evidence="2" id="KW-0547">Nucleotide-binding</keyword>
<name>A0ABU8SHN2_9LACO</name>
<keyword evidence="2" id="KW-0067">ATP-binding</keyword>
<dbReference type="GO" id="GO:0005524">
    <property type="term" value="F:ATP binding"/>
    <property type="evidence" value="ECO:0007669"/>
    <property type="project" value="UniProtKB-KW"/>
</dbReference>
<comment type="caution">
    <text evidence="2">The sequence shown here is derived from an EMBL/GenBank/DDBJ whole genome shotgun (WGS) entry which is preliminary data.</text>
</comment>
<dbReference type="SUPFAM" id="SSF52540">
    <property type="entry name" value="P-loop containing nucleoside triphosphate hydrolases"/>
    <property type="match status" value="1"/>
</dbReference>
<evidence type="ECO:0000313" key="3">
    <source>
        <dbReference type="Proteomes" id="UP001377804"/>
    </source>
</evidence>
<dbReference type="Pfam" id="PF00005">
    <property type="entry name" value="ABC_tran"/>
    <property type="match status" value="1"/>
</dbReference>
<dbReference type="Proteomes" id="UP001377804">
    <property type="component" value="Unassembled WGS sequence"/>
</dbReference>
<keyword evidence="3" id="KW-1185">Reference proteome</keyword>
<gene>
    <name evidence="2" type="ORF">R4Y45_06450</name>
</gene>
<dbReference type="InterPro" id="IPR003439">
    <property type="entry name" value="ABC_transporter-like_ATP-bd"/>
</dbReference>
<dbReference type="InterPro" id="IPR027417">
    <property type="entry name" value="P-loop_NTPase"/>
</dbReference>
<feature type="domain" description="ABC transporter" evidence="1">
    <location>
        <begin position="23"/>
        <end position="145"/>
    </location>
</feature>
<dbReference type="Gene3D" id="3.40.50.300">
    <property type="entry name" value="P-loop containing nucleotide triphosphate hydrolases"/>
    <property type="match status" value="1"/>
</dbReference>
<reference evidence="2 3" key="1">
    <citation type="submission" date="2023-10" db="EMBL/GenBank/DDBJ databases">
        <title>Holzapfeliella saturejae sp. nov. isolated from Satureja montana flowers.</title>
        <authorList>
            <person name="Alcantara C."/>
            <person name="Zuniga M."/>
            <person name="Landete J.M."/>
            <person name="Monedero V."/>
        </authorList>
    </citation>
    <scope>NUCLEOTIDE SEQUENCE [LARGE SCALE GENOMIC DNA]</scope>
    <source>
        <strain evidence="2 3">He02</strain>
    </source>
</reference>
<sequence>MTKPVIKLSHVHIPNRLDISKQEITINQGDKVAILGQPDAGQTAIFDSLLQQVTYSGTIDWQIPMNQLGVYFNHNDYPSPSRLKVKELVKLVLKKPQRTLKQFYEDNQLVDIKNEMLQNLTELESRHLTLTLVLAQEPAVYLIDGLTTELDTASRHQLSNQLIQATQQ</sequence>
<organism evidence="2 3">
    <name type="scientific">Holzapfeliella saturejae</name>
    <dbReference type="NCBI Taxonomy" id="3082953"/>
    <lineage>
        <taxon>Bacteria</taxon>
        <taxon>Bacillati</taxon>
        <taxon>Bacillota</taxon>
        <taxon>Bacilli</taxon>
        <taxon>Lactobacillales</taxon>
        <taxon>Lactobacillaceae</taxon>
        <taxon>Holzapfeliella</taxon>
    </lineage>
</organism>
<evidence type="ECO:0000313" key="2">
    <source>
        <dbReference type="EMBL" id="MEJ6348856.1"/>
    </source>
</evidence>
<evidence type="ECO:0000259" key="1">
    <source>
        <dbReference type="Pfam" id="PF00005"/>
    </source>
</evidence>
<dbReference type="RefSeq" id="WP_339970359.1">
    <property type="nucleotide sequence ID" value="NZ_JAWMWG010000004.1"/>
</dbReference>